<proteinExistence type="predicted"/>
<name>A0AC35TWW9_9BILA</name>
<organism evidence="1 2">
    <name type="scientific">Rhabditophanes sp. KR3021</name>
    <dbReference type="NCBI Taxonomy" id="114890"/>
    <lineage>
        <taxon>Eukaryota</taxon>
        <taxon>Metazoa</taxon>
        <taxon>Ecdysozoa</taxon>
        <taxon>Nematoda</taxon>
        <taxon>Chromadorea</taxon>
        <taxon>Rhabditida</taxon>
        <taxon>Tylenchina</taxon>
        <taxon>Panagrolaimomorpha</taxon>
        <taxon>Strongyloidoidea</taxon>
        <taxon>Alloionematidae</taxon>
        <taxon>Rhabditophanes</taxon>
    </lineage>
</organism>
<evidence type="ECO:0000313" key="2">
    <source>
        <dbReference type="WBParaSite" id="RSKR_0000518500.1"/>
    </source>
</evidence>
<accession>A0AC35TWW9</accession>
<evidence type="ECO:0000313" key="1">
    <source>
        <dbReference type="Proteomes" id="UP000095286"/>
    </source>
</evidence>
<reference evidence="2" key="1">
    <citation type="submission" date="2016-11" db="UniProtKB">
        <authorList>
            <consortium name="WormBaseParasite"/>
        </authorList>
    </citation>
    <scope>IDENTIFICATION</scope>
    <source>
        <strain evidence="2">KR3021</strain>
    </source>
</reference>
<protein>
    <submittedName>
        <fullName evidence="2">Rhomboid domain-containing protein</fullName>
    </submittedName>
</protein>
<dbReference type="Proteomes" id="UP000095286">
    <property type="component" value="Unplaced"/>
</dbReference>
<sequence length="161" mass="18427">MTQRQNTRNRTTQMGVLLLAQQLFAAGPIPPITFAFIMAQIGIYTGFIPPLDPFFTRDFCLLPRAIIKNKQWYRLLIPVFMHADDWHLYYNMISLLYKGKTLERHLGSSKFVSIILALVILTPLIHLIIAVGLDKLMAMPRFLNECTVGFSGKYISKPEII</sequence>
<dbReference type="WBParaSite" id="RSKR_0000518500.1">
    <property type="protein sequence ID" value="RSKR_0000518500.1"/>
    <property type="gene ID" value="RSKR_0000518500"/>
</dbReference>